<dbReference type="Pfam" id="PF06268">
    <property type="entry name" value="Fascin"/>
    <property type="match status" value="1"/>
</dbReference>
<dbReference type="SUPFAM" id="SSF51101">
    <property type="entry name" value="Mannose-binding lectins"/>
    <property type="match status" value="1"/>
</dbReference>
<comment type="subcellular location">
    <subcellularLocation>
        <location evidence="1">Cytoplasm</location>
        <location evidence="1">Cytoskeleton</location>
    </subcellularLocation>
</comment>
<dbReference type="SUPFAM" id="SSF56219">
    <property type="entry name" value="DNase I-like"/>
    <property type="match status" value="1"/>
</dbReference>
<dbReference type="RefSeq" id="WP_248941289.1">
    <property type="nucleotide sequence ID" value="NZ_JAKIKS010000068.1"/>
</dbReference>
<evidence type="ECO:0000256" key="5">
    <source>
        <dbReference type="ARBA" id="ARBA00023212"/>
    </source>
</evidence>
<dbReference type="PANTHER" id="PTHR10551:SF9">
    <property type="entry name" value="FASCIN-2"/>
    <property type="match status" value="1"/>
</dbReference>
<keyword evidence="8" id="KW-1185">Reference proteome</keyword>
<dbReference type="PANTHER" id="PTHR10551">
    <property type="entry name" value="FASCIN"/>
    <property type="match status" value="1"/>
</dbReference>
<feature type="domain" description="Jacalin-type lectin" evidence="6">
    <location>
        <begin position="290"/>
        <end position="425"/>
    </location>
</feature>
<dbReference type="EMBL" id="JAKIKS010000068">
    <property type="protein sequence ID" value="MCL1125956.1"/>
    <property type="molecule type" value="Genomic_DNA"/>
</dbReference>
<dbReference type="InterPro" id="IPR008999">
    <property type="entry name" value="Actin-crosslinking"/>
</dbReference>
<comment type="caution">
    <text evidence="7">The sequence shown here is derived from an EMBL/GenBank/DDBJ whole genome shotgun (WGS) entry which is preliminary data.</text>
</comment>
<dbReference type="InterPro" id="IPR001229">
    <property type="entry name" value="Jacalin-like_lectin_dom"/>
</dbReference>
<proteinExistence type="inferred from homology"/>
<evidence type="ECO:0000256" key="4">
    <source>
        <dbReference type="ARBA" id="ARBA00023203"/>
    </source>
</evidence>
<accession>A0ABT0LE28</accession>
<dbReference type="InterPro" id="IPR036691">
    <property type="entry name" value="Endo/exonu/phosph_ase_sf"/>
</dbReference>
<dbReference type="InterPro" id="IPR010431">
    <property type="entry name" value="Fascin"/>
</dbReference>
<evidence type="ECO:0000313" key="8">
    <source>
        <dbReference type="Proteomes" id="UP001203423"/>
    </source>
</evidence>
<dbReference type="InterPro" id="IPR036404">
    <property type="entry name" value="Jacalin-like_lectin_dom_sf"/>
</dbReference>
<dbReference type="PROSITE" id="PS51752">
    <property type="entry name" value="JACALIN_LECTIN"/>
    <property type="match status" value="1"/>
</dbReference>
<gene>
    <name evidence="7" type="ORF">L2764_16125</name>
</gene>
<dbReference type="Gene3D" id="2.80.10.50">
    <property type="match status" value="2"/>
</dbReference>
<dbReference type="InterPro" id="IPR022768">
    <property type="entry name" value="Fascin-like_dom"/>
</dbReference>
<dbReference type="CDD" id="cd00257">
    <property type="entry name" value="beta-trefoil_FSCN-like"/>
    <property type="match status" value="1"/>
</dbReference>
<name>A0ABT0LE28_9GAMM</name>
<dbReference type="Gene3D" id="3.60.10.10">
    <property type="entry name" value="Endonuclease/exonuclease/phosphatase"/>
    <property type="match status" value="1"/>
</dbReference>
<protein>
    <recommendedName>
        <fullName evidence="6">Jacalin-type lectin domain-containing protein</fullName>
    </recommendedName>
</protein>
<keyword evidence="5" id="KW-0206">Cytoskeleton</keyword>
<dbReference type="Proteomes" id="UP001203423">
    <property type="component" value="Unassembled WGS sequence"/>
</dbReference>
<sequence length="575" mass="61961">MTFNSIRHSFKLFIISCLGLLLLPMSLAASEGSFTLLTYNVAGLPDLISGSNPAVNTPLMSPKLNHYDISLHQEDWNYHDELISAANHPYQSNHAGGAGGGDGLTRLSQFPFSAMIREAWDDCNGIFNSGSDCLAPKGFSFTRHQIDPNTVIDIYNVHADAGGSDSDHSARRSNYAQLMSKINAWSLGHAVIVAGDMNSLFLDADEVRVLTDNGFSDVWADIDNNGVIPNVGEWSSDSIDKILFRSSVAVHLSALSFDTPSEAFSDANGHALSDHSPRAALMQYALTDEARIEGAVGGYGGEGFNDLGYLPFVPNVSAVTLRSGSQVDQIAISYVTGQIERHGGGGGHAQTLTLLDDEYFTQAQVCQANNRVSYVALTTNVGRSIAGGTMTHDCELFDAPTDWGISGFWGRSGSLVDRLGIVSLPLTRTNMPVSQVNNIAFKSAHNRYLVADNNGNANVDADRENVGAWETFTLLADNKIDGSCIQNGDSVVIHSQSGWFLRAVSDGELDATASRIGAWERFTLVNHSRDDCIADGDRISLKTTHNTYVVAESNGDVNANRSSAGSWETFTVEFQ</sequence>
<keyword evidence="4" id="KW-0009">Actin-binding</keyword>
<reference evidence="7 8" key="1">
    <citation type="submission" date="2022-01" db="EMBL/GenBank/DDBJ databases">
        <title>Whole genome-based taxonomy of the Shewanellaceae.</title>
        <authorList>
            <person name="Martin-Rodriguez A.J."/>
        </authorList>
    </citation>
    <scope>NUCLEOTIDE SEQUENCE [LARGE SCALE GENOMIC DNA]</scope>
    <source>
        <strain evidence="7 8">DSM 17177</strain>
    </source>
</reference>
<evidence type="ECO:0000256" key="3">
    <source>
        <dbReference type="ARBA" id="ARBA00022490"/>
    </source>
</evidence>
<evidence type="ECO:0000256" key="2">
    <source>
        <dbReference type="ARBA" id="ARBA00007415"/>
    </source>
</evidence>
<dbReference type="SUPFAM" id="SSF50405">
    <property type="entry name" value="Actin-crosslinking proteins"/>
    <property type="match status" value="1"/>
</dbReference>
<dbReference type="Gene3D" id="2.100.10.30">
    <property type="entry name" value="Jacalin-like lectin domain"/>
    <property type="match status" value="1"/>
</dbReference>
<comment type="similarity">
    <text evidence="2">Belongs to the fascin family.</text>
</comment>
<evidence type="ECO:0000313" key="7">
    <source>
        <dbReference type="EMBL" id="MCL1125956.1"/>
    </source>
</evidence>
<organism evidence="7 8">
    <name type="scientific">Shewanella surugensis</name>
    <dbReference type="NCBI Taxonomy" id="212020"/>
    <lineage>
        <taxon>Bacteria</taxon>
        <taxon>Pseudomonadati</taxon>
        <taxon>Pseudomonadota</taxon>
        <taxon>Gammaproteobacteria</taxon>
        <taxon>Alteromonadales</taxon>
        <taxon>Shewanellaceae</taxon>
        <taxon>Shewanella</taxon>
    </lineage>
</organism>
<evidence type="ECO:0000259" key="6">
    <source>
        <dbReference type="PROSITE" id="PS51752"/>
    </source>
</evidence>
<dbReference type="SMART" id="SM00915">
    <property type="entry name" value="Jacalin"/>
    <property type="match status" value="1"/>
</dbReference>
<evidence type="ECO:0000256" key="1">
    <source>
        <dbReference type="ARBA" id="ARBA00004245"/>
    </source>
</evidence>
<dbReference type="Pfam" id="PF01419">
    <property type="entry name" value="Jacalin"/>
    <property type="match status" value="1"/>
</dbReference>
<keyword evidence="3" id="KW-0963">Cytoplasm</keyword>